<dbReference type="Gene3D" id="3.40.50.10190">
    <property type="entry name" value="BRCT domain"/>
    <property type="match status" value="1"/>
</dbReference>
<evidence type="ECO:0000256" key="7">
    <source>
        <dbReference type="ARBA" id="ARBA00022723"/>
    </source>
</evidence>
<dbReference type="PROSITE" id="PS50157">
    <property type="entry name" value="ZINC_FINGER_C2H2_2"/>
    <property type="match status" value="1"/>
</dbReference>
<evidence type="ECO:0000256" key="5">
    <source>
        <dbReference type="ARBA" id="ARBA00022679"/>
    </source>
</evidence>
<keyword evidence="5" id="KW-0808">Transferase</keyword>
<dbReference type="CDD" id="cd01701">
    <property type="entry name" value="PolY_Rev1"/>
    <property type="match status" value="1"/>
</dbReference>
<dbReference type="Gene3D" id="3.30.1490.100">
    <property type="entry name" value="DNA polymerase, Y-family, little finger domain"/>
    <property type="match status" value="1"/>
</dbReference>
<evidence type="ECO:0000256" key="13">
    <source>
        <dbReference type="ARBA" id="ARBA00023204"/>
    </source>
</evidence>
<feature type="compositionally biased region" description="Low complexity" evidence="16">
    <location>
        <begin position="237"/>
        <end position="271"/>
    </location>
</feature>
<comment type="similarity">
    <text evidence="2">Belongs to the DNA polymerase type-Y family.</text>
</comment>
<evidence type="ECO:0000256" key="8">
    <source>
        <dbReference type="ARBA" id="ARBA00022763"/>
    </source>
</evidence>
<dbReference type="GO" id="GO:0008270">
    <property type="term" value="F:zinc ion binding"/>
    <property type="evidence" value="ECO:0007669"/>
    <property type="project" value="UniProtKB-KW"/>
</dbReference>
<sequence>MNILAGQERCPFCRKTEFAKHLHAHCLRKHPLSYEAACRYFDKMLVLLKEQEATTVVTTIEDVAEIESLNGDWHVDEWTASGDQLRLEMIDSDEDPDLDKYDSPQSPDPEPPSAASAGSQSETDASEHSYGDNRQQHVVKIGLRQHVKCQLCSETFTMASHAVTHHLRDHLRERGIGISRRRLQAAYARDNRVQVALLRCTLCKTTFLERPDRRHECPTRPTKKSAQSVSADRRNSSTRSSASHSTDSRSSSSSSSCSCSSCSSTSSSSKNGGRGSRHGAATVKSYDSRAGNRARWCIHGPLKFCKFWRLGNCRNGAKCGYAHSLCPKDGRCEDEHYGQFTKDRTKEQTDGELSDLFAGVAIFVNGYTEPSASELRRLMMKHGGAYHMYELPNTTHVVVSNLPKSKIDKLKPGEKLVTAAWITDSIAAGRLLPDVDYLLYGEKQGCAALNKFVRPADQTPSRSPAMLPPPAVDEQSNSRSLPKTSDPQFLKEYYARSRLHFISTWGQKMKRLVDELRAASDGTFPGRQLLAERIDVGDGSAVLEPVFVHIDMDCFFVSVGLASRPHLRGKPVVVTSAKGVGAETMPGQQDKTSSWAEISSCNYEARAAGLKNGMLLGKALKACPDLTAIPYEFEAYQEASIKLYHILASYTLNIRAVSCDEMYIDLTELCRDSSISDPLKVVAVIRQQIADETGCSASAGLGPNMLVARLATRRAKPNGQFYVPQKDVHSFMAEQRIADLPGIGRNIREKLESHFGSLEKCADLEAIPVGRLKATFGPKHGQQLNDLCRGIDNSTIKDTTERKSVSCDINYGIRLQSDAEAVEFLKNLAVEVTKKLDEINMAGRMMTMKLMTRQADAPEKAQKYMGHGLCDTVSRSTTLSRPIRDDRQIASTAISLFRQLSPVVVDVRGVAIMMTKLESTSKPSPGDRRQISHFCVKPTGAAPPVALVAPIVQRAQRPAARHEEVAVRSAASPFDPEVLAALPDDIKREIAGHPSQFQMPRVERPHVHRAESRALADLSLLLPDGSKCDKNVLAELPEELRSEVRRACRVRPRTETTPKLNELLTAFPIAGLPSRPLVTTPQLRGECDYEAVKKLLLEILAHEQPSDQVVADLIEYFRQLIVFGNLKSAGCFLRIMDRILAERESDVWKTAQQLIIEAIQNAAVQHYGCRFEWRS</sequence>
<feature type="domain" description="BRCT" evidence="19">
    <location>
        <begin position="352"/>
        <end position="439"/>
    </location>
</feature>
<keyword evidence="9 15" id="KW-0863">Zinc-finger</keyword>
<dbReference type="InterPro" id="IPR053848">
    <property type="entry name" value="IMS_HHH_1"/>
</dbReference>
<comment type="subcellular location">
    <subcellularLocation>
        <location evidence="1">Nucleus</location>
    </subcellularLocation>
</comment>
<dbReference type="Gene3D" id="1.10.150.20">
    <property type="entry name" value="5' to 3' exonuclease, C-terminal subdomain"/>
    <property type="match status" value="1"/>
</dbReference>
<dbReference type="PROSITE" id="PS50103">
    <property type="entry name" value="ZF_C3H1"/>
    <property type="match status" value="1"/>
</dbReference>
<dbReference type="Pfam" id="PF00533">
    <property type="entry name" value="BRCT"/>
    <property type="match status" value="1"/>
</dbReference>
<dbReference type="SMART" id="SM00292">
    <property type="entry name" value="BRCT"/>
    <property type="match status" value="1"/>
</dbReference>
<dbReference type="InterPro" id="IPR036420">
    <property type="entry name" value="BRCT_dom_sf"/>
</dbReference>
<dbReference type="InterPro" id="IPR038401">
    <property type="entry name" value="Rev1_C_sf"/>
</dbReference>
<organism evidence="21 22">
    <name type="scientific">Plectus sambesii</name>
    <dbReference type="NCBI Taxonomy" id="2011161"/>
    <lineage>
        <taxon>Eukaryota</taxon>
        <taxon>Metazoa</taxon>
        <taxon>Ecdysozoa</taxon>
        <taxon>Nematoda</taxon>
        <taxon>Chromadorea</taxon>
        <taxon>Plectida</taxon>
        <taxon>Plectina</taxon>
        <taxon>Plectoidea</taxon>
        <taxon>Plectidae</taxon>
        <taxon>Plectus</taxon>
    </lineage>
</organism>
<keyword evidence="11" id="KW-0460">Magnesium</keyword>
<dbReference type="Pfam" id="PF14377">
    <property type="entry name" value="UBM"/>
    <property type="match status" value="2"/>
</dbReference>
<keyword evidence="7 15" id="KW-0479">Metal-binding</keyword>
<evidence type="ECO:0000256" key="6">
    <source>
        <dbReference type="ARBA" id="ARBA00022695"/>
    </source>
</evidence>
<dbReference type="WBParaSite" id="PSAMB.scaffold28size108976.g609.t1">
    <property type="protein sequence ID" value="PSAMB.scaffold28size108976.g609.t1"/>
    <property type="gene ID" value="PSAMB.scaffold28size108976.g609"/>
</dbReference>
<feature type="compositionally biased region" description="Low complexity" evidence="16">
    <location>
        <begin position="113"/>
        <end position="122"/>
    </location>
</feature>
<keyword evidence="14" id="KW-0539">Nucleus</keyword>
<dbReference type="GO" id="GO:0003684">
    <property type="term" value="F:damaged DNA binding"/>
    <property type="evidence" value="ECO:0007669"/>
    <property type="project" value="UniProtKB-UniRule"/>
</dbReference>
<dbReference type="InterPro" id="IPR000571">
    <property type="entry name" value="Znf_CCCH"/>
</dbReference>
<dbReference type="PANTHER" id="PTHR45990">
    <property type="entry name" value="DNA REPAIR PROTEIN REV1"/>
    <property type="match status" value="1"/>
</dbReference>
<dbReference type="InterPro" id="IPR001126">
    <property type="entry name" value="UmuC"/>
</dbReference>
<dbReference type="SMART" id="SM00356">
    <property type="entry name" value="ZnF_C3H1"/>
    <property type="match status" value="1"/>
</dbReference>
<name>A0A914W2G8_9BILA</name>
<feature type="domain" description="UmuC" evidence="20">
    <location>
        <begin position="547"/>
        <end position="744"/>
    </location>
</feature>
<evidence type="ECO:0000256" key="16">
    <source>
        <dbReference type="SAM" id="MobiDB-lite"/>
    </source>
</evidence>
<dbReference type="GO" id="GO:0070987">
    <property type="term" value="P:error-free translesion synthesis"/>
    <property type="evidence" value="ECO:0007669"/>
    <property type="project" value="TreeGrafter"/>
</dbReference>
<dbReference type="Gene3D" id="6.10.250.1490">
    <property type="match status" value="1"/>
</dbReference>
<evidence type="ECO:0000256" key="4">
    <source>
        <dbReference type="ARBA" id="ARBA00022634"/>
    </source>
</evidence>
<evidence type="ECO:0000256" key="10">
    <source>
        <dbReference type="ARBA" id="ARBA00022833"/>
    </source>
</evidence>
<dbReference type="InterPro" id="IPR036855">
    <property type="entry name" value="Znf_CCCH_sf"/>
</dbReference>
<feature type="region of interest" description="Disordered" evidence="16">
    <location>
        <begin position="457"/>
        <end position="485"/>
    </location>
</feature>
<keyword evidence="4" id="KW-0237">DNA synthesis</keyword>
<evidence type="ECO:0000256" key="14">
    <source>
        <dbReference type="ARBA" id="ARBA00023242"/>
    </source>
</evidence>
<dbReference type="Pfam" id="PF21999">
    <property type="entry name" value="IMS_HHH_1"/>
    <property type="match status" value="1"/>
</dbReference>
<keyword evidence="10 15" id="KW-0862">Zinc</keyword>
<keyword evidence="8" id="KW-0227">DNA damage</keyword>
<proteinExistence type="inferred from homology"/>
<evidence type="ECO:0000256" key="11">
    <source>
        <dbReference type="ARBA" id="ARBA00022842"/>
    </source>
</evidence>
<dbReference type="Pfam" id="PF00817">
    <property type="entry name" value="IMS"/>
    <property type="match status" value="1"/>
</dbReference>
<reference evidence="22" key="1">
    <citation type="submission" date="2022-11" db="UniProtKB">
        <authorList>
            <consortium name="WormBaseParasite"/>
        </authorList>
    </citation>
    <scope>IDENTIFICATION</scope>
</reference>
<evidence type="ECO:0000256" key="3">
    <source>
        <dbReference type="ARBA" id="ARBA00020399"/>
    </source>
</evidence>
<evidence type="ECO:0000259" key="17">
    <source>
        <dbReference type="PROSITE" id="PS50103"/>
    </source>
</evidence>
<dbReference type="InterPro" id="IPR017961">
    <property type="entry name" value="DNA_pol_Y-fam_little_finger"/>
</dbReference>
<evidence type="ECO:0000259" key="20">
    <source>
        <dbReference type="PROSITE" id="PS50173"/>
    </source>
</evidence>
<keyword evidence="12" id="KW-0238">DNA-binding</keyword>
<evidence type="ECO:0000313" key="22">
    <source>
        <dbReference type="WBParaSite" id="PSAMB.scaffold28size108976.g609.t1"/>
    </source>
</evidence>
<dbReference type="GO" id="GO:0042276">
    <property type="term" value="P:error-prone translesion synthesis"/>
    <property type="evidence" value="ECO:0007669"/>
    <property type="project" value="InterPro"/>
</dbReference>
<evidence type="ECO:0000256" key="9">
    <source>
        <dbReference type="ARBA" id="ARBA00022771"/>
    </source>
</evidence>
<evidence type="ECO:0000256" key="12">
    <source>
        <dbReference type="ARBA" id="ARBA00023125"/>
    </source>
</evidence>
<feature type="region of interest" description="Disordered" evidence="16">
    <location>
        <begin position="213"/>
        <end position="285"/>
    </location>
</feature>
<evidence type="ECO:0000259" key="19">
    <source>
        <dbReference type="PROSITE" id="PS50172"/>
    </source>
</evidence>
<dbReference type="AlphaFoldDB" id="A0A914W2G8"/>
<dbReference type="Proteomes" id="UP000887566">
    <property type="component" value="Unplaced"/>
</dbReference>
<dbReference type="SUPFAM" id="SSF56672">
    <property type="entry name" value="DNA/RNA polymerases"/>
    <property type="match status" value="1"/>
</dbReference>
<evidence type="ECO:0000313" key="21">
    <source>
        <dbReference type="Proteomes" id="UP000887566"/>
    </source>
</evidence>
<dbReference type="GO" id="GO:0005634">
    <property type="term" value="C:nucleus"/>
    <property type="evidence" value="ECO:0007669"/>
    <property type="project" value="UniProtKB-SubCell"/>
</dbReference>
<protein>
    <recommendedName>
        <fullName evidence="3">DNA repair protein REV1</fullName>
    </recommendedName>
</protein>
<dbReference type="Pfam" id="PF11799">
    <property type="entry name" value="IMS_C"/>
    <property type="match status" value="1"/>
</dbReference>
<dbReference type="SUPFAM" id="SSF90229">
    <property type="entry name" value="CCCH zinc finger"/>
    <property type="match status" value="1"/>
</dbReference>
<dbReference type="CDD" id="cd17719">
    <property type="entry name" value="BRCT_Rev1"/>
    <property type="match status" value="1"/>
</dbReference>
<feature type="domain" description="C3H1-type" evidence="17">
    <location>
        <begin position="300"/>
        <end position="326"/>
    </location>
</feature>
<dbReference type="Gene3D" id="3.30.70.270">
    <property type="match status" value="1"/>
</dbReference>
<evidence type="ECO:0000259" key="18">
    <source>
        <dbReference type="PROSITE" id="PS50157"/>
    </source>
</evidence>
<dbReference type="PROSITE" id="PS00028">
    <property type="entry name" value="ZINC_FINGER_C2H2_1"/>
    <property type="match status" value="1"/>
</dbReference>
<keyword evidence="13" id="KW-0234">DNA repair</keyword>
<dbReference type="PROSITE" id="PS50173">
    <property type="entry name" value="UMUC"/>
    <property type="match status" value="1"/>
</dbReference>
<dbReference type="SUPFAM" id="SSF100879">
    <property type="entry name" value="Lesion bypass DNA polymerase (Y-family), little finger domain"/>
    <property type="match status" value="1"/>
</dbReference>
<evidence type="ECO:0000256" key="15">
    <source>
        <dbReference type="PROSITE-ProRule" id="PRU00723"/>
    </source>
</evidence>
<dbReference type="GO" id="GO:0006281">
    <property type="term" value="P:DNA repair"/>
    <property type="evidence" value="ECO:0007669"/>
    <property type="project" value="UniProtKB-KW"/>
</dbReference>
<dbReference type="SUPFAM" id="SSF52113">
    <property type="entry name" value="BRCT domain"/>
    <property type="match status" value="1"/>
</dbReference>
<dbReference type="InterPro" id="IPR036775">
    <property type="entry name" value="DNA_pol_Y-fam_lit_finger_sf"/>
</dbReference>
<dbReference type="InterPro" id="IPR013087">
    <property type="entry name" value="Znf_C2H2_type"/>
</dbReference>
<feature type="compositionally biased region" description="Polar residues" evidence="16">
    <location>
        <begin position="474"/>
        <end position="485"/>
    </location>
</feature>
<feature type="zinc finger region" description="C3H1-type" evidence="15">
    <location>
        <begin position="300"/>
        <end position="326"/>
    </location>
</feature>
<evidence type="ECO:0000256" key="1">
    <source>
        <dbReference type="ARBA" id="ARBA00004123"/>
    </source>
</evidence>
<dbReference type="PANTHER" id="PTHR45990:SF1">
    <property type="entry name" value="DNA REPAIR PROTEIN REV1"/>
    <property type="match status" value="1"/>
</dbReference>
<evidence type="ECO:0000256" key="2">
    <source>
        <dbReference type="ARBA" id="ARBA00010945"/>
    </source>
</evidence>
<keyword evidence="21" id="KW-1185">Reference proteome</keyword>
<feature type="domain" description="C2H2-type" evidence="18">
    <location>
        <begin position="147"/>
        <end position="175"/>
    </location>
</feature>
<keyword evidence="6" id="KW-0548">Nucleotidyltransferase</keyword>
<dbReference type="InterPro" id="IPR001357">
    <property type="entry name" value="BRCT_dom"/>
</dbReference>
<dbReference type="GO" id="GO:0003887">
    <property type="term" value="F:DNA-directed DNA polymerase activity"/>
    <property type="evidence" value="ECO:0007669"/>
    <property type="project" value="InterPro"/>
</dbReference>
<dbReference type="InterPro" id="IPR025527">
    <property type="entry name" value="HUWE1/Rev1_UBM"/>
</dbReference>
<accession>A0A914W2G8</accession>
<dbReference type="InterPro" id="IPR043128">
    <property type="entry name" value="Rev_trsase/Diguanyl_cyclase"/>
</dbReference>
<dbReference type="FunFam" id="3.30.1490.100:FF:000001">
    <property type="entry name" value="DNA repair protein REV1"/>
    <property type="match status" value="1"/>
</dbReference>
<dbReference type="GO" id="GO:0017125">
    <property type="term" value="F:deoxycytidyl transferase activity"/>
    <property type="evidence" value="ECO:0007669"/>
    <property type="project" value="TreeGrafter"/>
</dbReference>
<feature type="region of interest" description="Disordered" evidence="16">
    <location>
        <begin position="93"/>
        <end position="132"/>
    </location>
</feature>
<dbReference type="Gene3D" id="3.40.1170.60">
    <property type="match status" value="1"/>
</dbReference>
<dbReference type="Gene3D" id="1.20.58.1280">
    <property type="entry name" value="DNA repair protein Rev1, C-terminal domain"/>
    <property type="match status" value="1"/>
</dbReference>
<dbReference type="InterPro" id="IPR043502">
    <property type="entry name" value="DNA/RNA_pol_sf"/>
</dbReference>
<dbReference type="PROSITE" id="PS50172">
    <property type="entry name" value="BRCT"/>
    <property type="match status" value="1"/>
</dbReference>